<dbReference type="OrthoDB" id="32553at2"/>
<evidence type="ECO:0008006" key="3">
    <source>
        <dbReference type="Google" id="ProtNLM"/>
    </source>
</evidence>
<evidence type="ECO:0000313" key="2">
    <source>
        <dbReference type="Proteomes" id="UP000293520"/>
    </source>
</evidence>
<gene>
    <name evidence="1" type="ORF">EYE42_10730</name>
</gene>
<organism evidence="1 2">
    <name type="scientific">Paracoccus subflavus</name>
    <dbReference type="NCBI Taxonomy" id="2528244"/>
    <lineage>
        <taxon>Bacteria</taxon>
        <taxon>Pseudomonadati</taxon>
        <taxon>Pseudomonadota</taxon>
        <taxon>Alphaproteobacteria</taxon>
        <taxon>Rhodobacterales</taxon>
        <taxon>Paracoccaceae</taxon>
        <taxon>Paracoccus</taxon>
    </lineage>
</organism>
<comment type="caution">
    <text evidence="1">The sequence shown here is derived from an EMBL/GenBank/DDBJ whole genome shotgun (WGS) entry which is preliminary data.</text>
</comment>
<dbReference type="Proteomes" id="UP000293520">
    <property type="component" value="Unassembled WGS sequence"/>
</dbReference>
<proteinExistence type="predicted"/>
<name>A0A4Q9G0N0_9RHOB</name>
<keyword evidence="2" id="KW-1185">Reference proteome</keyword>
<dbReference type="AlphaFoldDB" id="A0A4Q9G0N0"/>
<protein>
    <recommendedName>
        <fullName evidence="3">Transposase DDE domain-containing protein</fullName>
    </recommendedName>
</protein>
<reference evidence="1 2" key="1">
    <citation type="submission" date="2019-02" db="EMBL/GenBank/DDBJ databases">
        <title>Paracoccus subflavus sp. nov., isolated from marine sediment of the Pacific Ocean.</title>
        <authorList>
            <person name="Zhang G."/>
        </authorList>
    </citation>
    <scope>NUCLEOTIDE SEQUENCE [LARGE SCALE GENOMIC DNA]</scope>
    <source>
        <strain evidence="1 2">GY0581</strain>
    </source>
</reference>
<sequence length="149" mass="16271">MSLPPAKALLADRGHDADGLREALADRKTEACIPPKKNRKIKLKDGRRIATRYDRCPHTFMSAIAAIVICWLGSGSHEVRSGVPASARPARPGRARATLDLCVRMLHLNQVAARCRVSSRDFRQGPALIQFPIHAGRLAGTPVSRPHPC</sequence>
<evidence type="ECO:0000313" key="1">
    <source>
        <dbReference type="EMBL" id="TBN39488.1"/>
    </source>
</evidence>
<accession>A0A4Q9G0N0</accession>
<dbReference type="EMBL" id="SISK01000007">
    <property type="protein sequence ID" value="TBN39488.1"/>
    <property type="molecule type" value="Genomic_DNA"/>
</dbReference>